<sequence>MSRDMYRGLNPSGANTREISEVTNGILNGKTNNTGEITLATGNATTTTIYDERIGYNSIILLTPITANAVVSSVPYGAFSDYTTQTAAAANTAYPITLNTTDASNNVYIGTPTSRIYVRDTGLYNFIWSGQFSNLDTAPQDANVWLRINGTNVTGSTGIIGMPARKNPSDPYHAIYGWNFLLSLTAGDYIELVWSTTNTNVSIDTYAAGTSPTRPSTASIVATLTYNSTSSNNNIYVSSRTKGSAVLSHFANNTAGKTYGYIIVA</sequence>
<gene>
    <name evidence="1" type="ORF">UFOVP89_48</name>
</gene>
<name>A0A6J5KYS0_9CAUD</name>
<proteinExistence type="predicted"/>
<reference evidence="1" key="1">
    <citation type="submission" date="2020-04" db="EMBL/GenBank/DDBJ databases">
        <authorList>
            <person name="Chiriac C."/>
            <person name="Salcher M."/>
            <person name="Ghai R."/>
            <person name="Kavagutti S V."/>
        </authorList>
    </citation>
    <scope>NUCLEOTIDE SEQUENCE</scope>
</reference>
<organism evidence="1">
    <name type="scientific">uncultured Caudovirales phage</name>
    <dbReference type="NCBI Taxonomy" id="2100421"/>
    <lineage>
        <taxon>Viruses</taxon>
        <taxon>Duplodnaviria</taxon>
        <taxon>Heunggongvirae</taxon>
        <taxon>Uroviricota</taxon>
        <taxon>Caudoviricetes</taxon>
        <taxon>Peduoviridae</taxon>
        <taxon>Maltschvirus</taxon>
        <taxon>Maltschvirus maltsch</taxon>
    </lineage>
</organism>
<protein>
    <submittedName>
        <fullName evidence="1">Uncharacterized protein</fullName>
    </submittedName>
</protein>
<dbReference type="EMBL" id="LR796197">
    <property type="protein sequence ID" value="CAB4126415.1"/>
    <property type="molecule type" value="Genomic_DNA"/>
</dbReference>
<accession>A0A6J5KYS0</accession>
<evidence type="ECO:0000313" key="1">
    <source>
        <dbReference type="EMBL" id="CAB4126415.1"/>
    </source>
</evidence>